<feature type="transmembrane region" description="Helical" evidence="1">
    <location>
        <begin position="6"/>
        <end position="30"/>
    </location>
</feature>
<keyword evidence="1" id="KW-1133">Transmembrane helix</keyword>
<evidence type="ECO:0000313" key="3">
    <source>
        <dbReference type="Proteomes" id="UP000326268"/>
    </source>
</evidence>
<dbReference type="EMBL" id="ML737581">
    <property type="protein sequence ID" value="KAE8368706.1"/>
    <property type="molecule type" value="Genomic_DNA"/>
</dbReference>
<gene>
    <name evidence="2" type="ORF">BDV27DRAFT_121850</name>
</gene>
<evidence type="ECO:0000313" key="2">
    <source>
        <dbReference type="EMBL" id="KAE8368706.1"/>
    </source>
</evidence>
<evidence type="ECO:0008006" key="4">
    <source>
        <dbReference type="Google" id="ProtNLM"/>
    </source>
</evidence>
<dbReference type="Proteomes" id="UP000326268">
    <property type="component" value="Unassembled WGS sequence"/>
</dbReference>
<organism evidence="2 3">
    <name type="scientific">Aspergillus caelatus</name>
    <dbReference type="NCBI Taxonomy" id="61420"/>
    <lineage>
        <taxon>Eukaryota</taxon>
        <taxon>Fungi</taxon>
        <taxon>Dikarya</taxon>
        <taxon>Ascomycota</taxon>
        <taxon>Pezizomycotina</taxon>
        <taxon>Eurotiomycetes</taxon>
        <taxon>Eurotiomycetidae</taxon>
        <taxon>Eurotiales</taxon>
        <taxon>Aspergillaceae</taxon>
        <taxon>Aspergillus</taxon>
        <taxon>Aspergillus subgen. Circumdati</taxon>
    </lineage>
</organism>
<protein>
    <recommendedName>
        <fullName evidence="4">TLC domain-containing protein</fullName>
    </recommendedName>
</protein>
<dbReference type="RefSeq" id="XP_031931787.1">
    <property type="nucleotide sequence ID" value="XM_032065472.1"/>
</dbReference>
<keyword evidence="1" id="KW-0472">Membrane</keyword>
<name>A0A5N7AHR5_9EURO</name>
<dbReference type="AlphaFoldDB" id="A0A5N7AHR5"/>
<reference evidence="2 3" key="1">
    <citation type="submission" date="2019-04" db="EMBL/GenBank/DDBJ databases">
        <title>Friends and foes A comparative genomics studyof 23 Aspergillus species from section Flavi.</title>
        <authorList>
            <consortium name="DOE Joint Genome Institute"/>
            <person name="Kjaerbolling I."/>
            <person name="Vesth T."/>
            <person name="Frisvad J.C."/>
            <person name="Nybo J.L."/>
            <person name="Theobald S."/>
            <person name="Kildgaard S."/>
            <person name="Isbrandt T."/>
            <person name="Kuo A."/>
            <person name="Sato A."/>
            <person name="Lyhne E.K."/>
            <person name="Kogle M.E."/>
            <person name="Wiebenga A."/>
            <person name="Kun R.S."/>
            <person name="Lubbers R.J."/>
            <person name="Makela M.R."/>
            <person name="Barry K."/>
            <person name="Chovatia M."/>
            <person name="Clum A."/>
            <person name="Daum C."/>
            <person name="Haridas S."/>
            <person name="He G."/>
            <person name="LaButti K."/>
            <person name="Lipzen A."/>
            <person name="Mondo S."/>
            <person name="Riley R."/>
            <person name="Salamov A."/>
            <person name="Simmons B.A."/>
            <person name="Magnuson J.K."/>
            <person name="Henrissat B."/>
            <person name="Mortensen U.H."/>
            <person name="Larsen T.O."/>
            <person name="Devries R.P."/>
            <person name="Grigoriev I.V."/>
            <person name="Machida M."/>
            <person name="Baker S.E."/>
            <person name="Andersen M.R."/>
        </authorList>
    </citation>
    <scope>NUCLEOTIDE SEQUENCE [LARGE SCALE GENOMIC DNA]</scope>
    <source>
        <strain evidence="2 3">CBS 763.97</strain>
    </source>
</reference>
<dbReference type="GeneID" id="43649918"/>
<keyword evidence="3" id="KW-1185">Reference proteome</keyword>
<evidence type="ECO:0000256" key="1">
    <source>
        <dbReference type="SAM" id="Phobius"/>
    </source>
</evidence>
<proteinExistence type="predicted"/>
<keyword evidence="1" id="KW-0812">Transmembrane</keyword>
<accession>A0A5N7AHR5</accession>
<sequence>MVLQLFLLFSFYYLSLFFLLYFFYSVLIFFPPNLLAFSLTVALYSPHLHVHF</sequence>